<evidence type="ECO:0000256" key="1">
    <source>
        <dbReference type="SAM" id="MobiDB-lite"/>
    </source>
</evidence>
<dbReference type="InterPro" id="IPR016181">
    <property type="entry name" value="Acyl_CoA_acyltransferase"/>
</dbReference>
<dbReference type="Proteomes" id="UP000325598">
    <property type="component" value="Unassembled WGS sequence"/>
</dbReference>
<dbReference type="EMBL" id="BLAG01000024">
    <property type="protein sequence ID" value="GES34078.1"/>
    <property type="molecule type" value="Genomic_DNA"/>
</dbReference>
<dbReference type="SUPFAM" id="SSF55729">
    <property type="entry name" value="Acyl-CoA N-acyltransferases (Nat)"/>
    <property type="match status" value="1"/>
</dbReference>
<dbReference type="GO" id="GO:0005737">
    <property type="term" value="C:cytoplasm"/>
    <property type="evidence" value="ECO:0007669"/>
    <property type="project" value="TreeGrafter"/>
</dbReference>
<organism evidence="3 4">
    <name type="scientific">Streptomyces angustmyceticus</name>
    <dbReference type="NCBI Taxonomy" id="285578"/>
    <lineage>
        <taxon>Bacteria</taxon>
        <taxon>Bacillati</taxon>
        <taxon>Actinomycetota</taxon>
        <taxon>Actinomycetes</taxon>
        <taxon>Kitasatosporales</taxon>
        <taxon>Streptomycetaceae</taxon>
        <taxon>Streptomyces</taxon>
    </lineage>
</organism>
<protein>
    <submittedName>
        <fullName evidence="3">Acetyltransferase</fullName>
    </submittedName>
</protein>
<dbReference type="PANTHER" id="PTHR43441">
    <property type="entry name" value="RIBOSOMAL-PROTEIN-SERINE ACETYLTRANSFERASE"/>
    <property type="match status" value="1"/>
</dbReference>
<feature type="region of interest" description="Disordered" evidence="1">
    <location>
        <begin position="204"/>
        <end position="234"/>
    </location>
</feature>
<dbReference type="PROSITE" id="PS51186">
    <property type="entry name" value="GNAT"/>
    <property type="match status" value="1"/>
</dbReference>
<proteinExistence type="predicted"/>
<evidence type="ECO:0000313" key="4">
    <source>
        <dbReference type="Proteomes" id="UP000325598"/>
    </source>
</evidence>
<evidence type="ECO:0000259" key="2">
    <source>
        <dbReference type="PROSITE" id="PS51186"/>
    </source>
</evidence>
<dbReference type="Gene3D" id="3.40.630.30">
    <property type="match status" value="1"/>
</dbReference>
<keyword evidence="4" id="KW-1185">Reference proteome</keyword>
<evidence type="ECO:0000313" key="3">
    <source>
        <dbReference type="EMBL" id="GES34078.1"/>
    </source>
</evidence>
<sequence length="234" mass="25407">MPGGRGESRGKPFATPAAALQTHAMEPVTLTTERLVLRPFEPCDAPAVHAACQDPGIPRWTSVPSPYGVGDAERFVGTVVPESWRDDTAYHFAVVSRADGSLVGATGLVRLDRLHTPERQAELGYWTAREHRGRGCAVEAAGAVLRWAFRELGVERLEWHAEAGNEGSRAVARRLGFRMEGTLRAQLVRGGTRRDVWIGSLLPSDLPEDREEPAPAGSAGIRRPDATPYLPFPG</sequence>
<name>A0A5J4LUW5_9ACTN</name>
<dbReference type="GO" id="GO:1990189">
    <property type="term" value="F:protein N-terminal-serine acetyltransferase activity"/>
    <property type="evidence" value="ECO:0007669"/>
    <property type="project" value="TreeGrafter"/>
</dbReference>
<dbReference type="AlphaFoldDB" id="A0A5J4LUW5"/>
<keyword evidence="3" id="KW-0808">Transferase</keyword>
<accession>A0A5J4LUW5</accession>
<dbReference type="InterPro" id="IPR051908">
    <property type="entry name" value="Ribosomal_N-acetyltransferase"/>
</dbReference>
<comment type="caution">
    <text evidence="3">The sequence shown here is derived from an EMBL/GenBank/DDBJ whole genome shotgun (WGS) entry which is preliminary data.</text>
</comment>
<dbReference type="InterPro" id="IPR000182">
    <property type="entry name" value="GNAT_dom"/>
</dbReference>
<feature type="domain" description="N-acetyltransferase" evidence="2">
    <location>
        <begin position="35"/>
        <end position="203"/>
    </location>
</feature>
<dbReference type="GO" id="GO:0008999">
    <property type="term" value="F:protein-N-terminal-alanine acetyltransferase activity"/>
    <property type="evidence" value="ECO:0007669"/>
    <property type="project" value="TreeGrafter"/>
</dbReference>
<gene>
    <name evidence="3" type="ORF">San01_65660</name>
</gene>
<dbReference type="PANTHER" id="PTHR43441:SF10">
    <property type="entry name" value="ACETYLTRANSFERASE"/>
    <property type="match status" value="1"/>
</dbReference>
<reference evidence="3 4" key="1">
    <citation type="submission" date="2019-10" db="EMBL/GenBank/DDBJ databases">
        <title>Whole genome shotgun sequence of Streptomyces angustmyceticus NBRC 3934.</title>
        <authorList>
            <person name="Hosoyama A."/>
            <person name="Ichikawa N."/>
            <person name="Kimura A."/>
            <person name="Kitahashi Y."/>
            <person name="Komaki H."/>
            <person name="Uohara A."/>
        </authorList>
    </citation>
    <scope>NUCLEOTIDE SEQUENCE [LARGE SCALE GENOMIC DNA]</scope>
    <source>
        <strain evidence="3 4">NBRC 3934</strain>
    </source>
</reference>
<dbReference type="Pfam" id="PF13302">
    <property type="entry name" value="Acetyltransf_3"/>
    <property type="match status" value="1"/>
</dbReference>